<dbReference type="RefSeq" id="WP_134119235.1">
    <property type="nucleotide sequence ID" value="NZ_SOEG01000061.1"/>
</dbReference>
<proteinExistence type="predicted"/>
<protein>
    <submittedName>
        <fullName evidence="1">Uncharacterized protein</fullName>
    </submittedName>
</protein>
<accession>A0A4V3GWE2</accession>
<dbReference type="EMBL" id="SOEG01000061">
    <property type="protein sequence ID" value="TDX43689.1"/>
    <property type="molecule type" value="Genomic_DNA"/>
</dbReference>
<evidence type="ECO:0000313" key="2">
    <source>
        <dbReference type="Proteomes" id="UP000295832"/>
    </source>
</evidence>
<evidence type="ECO:0000313" key="1">
    <source>
        <dbReference type="EMBL" id="TDX43689.1"/>
    </source>
</evidence>
<reference evidence="1 2" key="1">
    <citation type="submission" date="2019-03" db="EMBL/GenBank/DDBJ databases">
        <title>Subsurface microbial communities from deep shales in Ohio and West Virginia, USA.</title>
        <authorList>
            <person name="Wrighton K."/>
        </authorList>
    </citation>
    <scope>NUCLEOTIDE SEQUENCE [LARGE SCALE GENOMIC DNA]</scope>
    <source>
        <strain evidence="1 2">MSL 6dP</strain>
    </source>
</reference>
<dbReference type="AlphaFoldDB" id="A0A4V3GWE2"/>
<keyword evidence="2" id="KW-1185">Reference proteome</keyword>
<name>A0A4V3GWE2_9FIRM</name>
<dbReference type="Proteomes" id="UP000295832">
    <property type="component" value="Unassembled WGS sequence"/>
</dbReference>
<organism evidence="1 2">
    <name type="scientific">Orenia marismortui</name>
    <dbReference type="NCBI Taxonomy" id="46469"/>
    <lineage>
        <taxon>Bacteria</taxon>
        <taxon>Bacillati</taxon>
        <taxon>Bacillota</taxon>
        <taxon>Clostridia</taxon>
        <taxon>Halanaerobiales</taxon>
        <taxon>Halobacteroidaceae</taxon>
        <taxon>Orenia</taxon>
    </lineage>
</organism>
<sequence>MSEQLYSKEAFFQIIENKRDYTVVVGKKVYKINAIGSCTYLGNSSIVPPKNKKISFQNAPSAIKNKIFGILEKYYGY</sequence>
<comment type="caution">
    <text evidence="1">The sequence shown here is derived from an EMBL/GenBank/DDBJ whole genome shotgun (WGS) entry which is preliminary data.</text>
</comment>
<gene>
    <name evidence="1" type="ORF">C7959_1615</name>
</gene>